<protein>
    <submittedName>
        <fullName evidence="1">Uncharacterized protein</fullName>
    </submittedName>
</protein>
<organism evidence="1 3">
    <name type="scientific">Didymodactylos carnosus</name>
    <dbReference type="NCBI Taxonomy" id="1234261"/>
    <lineage>
        <taxon>Eukaryota</taxon>
        <taxon>Metazoa</taxon>
        <taxon>Spiralia</taxon>
        <taxon>Gnathifera</taxon>
        <taxon>Rotifera</taxon>
        <taxon>Eurotatoria</taxon>
        <taxon>Bdelloidea</taxon>
        <taxon>Philodinida</taxon>
        <taxon>Philodinidae</taxon>
        <taxon>Didymodactylos</taxon>
    </lineage>
</organism>
<reference evidence="1" key="1">
    <citation type="submission" date="2021-02" db="EMBL/GenBank/DDBJ databases">
        <authorList>
            <person name="Nowell W R."/>
        </authorList>
    </citation>
    <scope>NUCLEOTIDE SEQUENCE</scope>
</reference>
<dbReference type="EMBL" id="CAJOBA010054502">
    <property type="protein sequence ID" value="CAF4275280.1"/>
    <property type="molecule type" value="Genomic_DNA"/>
</dbReference>
<name>A0A8S2FJ45_9BILA</name>
<evidence type="ECO:0000313" key="1">
    <source>
        <dbReference type="EMBL" id="CAF1485346.1"/>
    </source>
</evidence>
<evidence type="ECO:0000313" key="2">
    <source>
        <dbReference type="EMBL" id="CAF4275280.1"/>
    </source>
</evidence>
<feature type="non-terminal residue" evidence="1">
    <location>
        <position position="1"/>
    </location>
</feature>
<proteinExistence type="predicted"/>
<accession>A0A8S2FJ45</accession>
<dbReference type="Proteomes" id="UP000682733">
    <property type="component" value="Unassembled WGS sequence"/>
</dbReference>
<sequence length="191" mass="22828">NCSYHFYYNIQNEQYDCIYYALIRTAFDTVPIFHYDYERITIAPYCISTPSSTINSNYTQQYTFEELKQKNVTPIDLYNWYSPLNIIEKYHRYLLQTIPNNLTTTENIYHNCTHPWFGRYCEYKLNGEMQFFPMLVSDRYDMKEKPTNVLSVTNGTCYIQCQGRHTCLDWREICDAGPDKEVPEETVVYCS</sequence>
<evidence type="ECO:0000313" key="3">
    <source>
        <dbReference type="Proteomes" id="UP000677228"/>
    </source>
</evidence>
<dbReference type="Proteomes" id="UP000677228">
    <property type="component" value="Unassembled WGS sequence"/>
</dbReference>
<dbReference type="EMBL" id="CAJNOK010032554">
    <property type="protein sequence ID" value="CAF1485346.1"/>
    <property type="molecule type" value="Genomic_DNA"/>
</dbReference>
<gene>
    <name evidence="1" type="ORF">OVA965_LOCUS36251</name>
    <name evidence="2" type="ORF">TMI583_LOCUS37257</name>
</gene>
<dbReference type="AlphaFoldDB" id="A0A8S2FJ45"/>
<comment type="caution">
    <text evidence="1">The sequence shown here is derived from an EMBL/GenBank/DDBJ whole genome shotgun (WGS) entry which is preliminary data.</text>
</comment>